<dbReference type="InterPro" id="IPR013032">
    <property type="entry name" value="EGF-like_CS"/>
</dbReference>
<keyword evidence="2" id="KW-0677">Repeat</keyword>
<dbReference type="Proteomes" id="UP001369086">
    <property type="component" value="Unassembled WGS sequence"/>
</dbReference>
<keyword evidence="5" id="KW-0472">Membrane</keyword>
<feature type="disulfide bond" evidence="4">
    <location>
        <begin position="194"/>
        <end position="203"/>
    </location>
</feature>
<feature type="domain" description="EGF-like" evidence="6">
    <location>
        <begin position="206"/>
        <end position="242"/>
    </location>
</feature>
<keyword evidence="8" id="KW-1185">Reference proteome</keyword>
<evidence type="ECO:0000256" key="2">
    <source>
        <dbReference type="ARBA" id="ARBA00022737"/>
    </source>
</evidence>
<dbReference type="Pfam" id="PF21700">
    <property type="entry name" value="EGF_DL_JAG"/>
    <property type="match status" value="1"/>
</dbReference>
<evidence type="ECO:0000256" key="4">
    <source>
        <dbReference type="PROSITE-ProRule" id="PRU00076"/>
    </source>
</evidence>
<dbReference type="EMBL" id="JAHFZB010000015">
    <property type="protein sequence ID" value="KAK6481554.1"/>
    <property type="molecule type" value="Genomic_DNA"/>
</dbReference>
<feature type="disulfide bond" evidence="4">
    <location>
        <begin position="271"/>
        <end position="280"/>
    </location>
</feature>
<keyword evidence="3 4" id="KW-1015">Disulfide bond</keyword>
<comment type="caution">
    <text evidence="4">Lacks conserved residue(s) required for the propagation of feature annotation.</text>
</comment>
<name>A0ABR0Z9T3_HUSHU</name>
<dbReference type="SMART" id="SM00181">
    <property type="entry name" value="EGF"/>
    <property type="match status" value="6"/>
</dbReference>
<keyword evidence="5" id="KW-0812">Transmembrane</keyword>
<feature type="domain" description="EGF-like" evidence="6">
    <location>
        <begin position="124"/>
        <end position="161"/>
    </location>
</feature>
<dbReference type="Pfam" id="PF12661">
    <property type="entry name" value="hEGF"/>
    <property type="match status" value="2"/>
</dbReference>
<dbReference type="SUPFAM" id="SSF57196">
    <property type="entry name" value="EGF/Laminin"/>
    <property type="match status" value="4"/>
</dbReference>
<evidence type="ECO:0000256" key="3">
    <source>
        <dbReference type="ARBA" id="ARBA00023157"/>
    </source>
</evidence>
<proteinExistence type="predicted"/>
<evidence type="ECO:0000313" key="8">
    <source>
        <dbReference type="Proteomes" id="UP001369086"/>
    </source>
</evidence>
<dbReference type="InterPro" id="IPR000742">
    <property type="entry name" value="EGF"/>
</dbReference>
<dbReference type="InterPro" id="IPR051022">
    <property type="entry name" value="Notch_Cell-Fate_Det"/>
</dbReference>
<feature type="domain" description="EGF-like" evidence="6">
    <location>
        <begin position="58"/>
        <end position="91"/>
    </location>
</feature>
<feature type="domain" description="EGF-like" evidence="6">
    <location>
        <begin position="244"/>
        <end position="281"/>
    </location>
</feature>
<evidence type="ECO:0000259" key="6">
    <source>
        <dbReference type="PROSITE" id="PS50026"/>
    </source>
</evidence>
<dbReference type="PANTHER" id="PTHR24049">
    <property type="entry name" value="CRUMBS FAMILY MEMBER"/>
    <property type="match status" value="1"/>
</dbReference>
<comment type="caution">
    <text evidence="7">The sequence shown here is derived from an EMBL/GenBank/DDBJ whole genome shotgun (WGS) entry which is preliminary data.</text>
</comment>
<evidence type="ECO:0000256" key="1">
    <source>
        <dbReference type="ARBA" id="ARBA00022536"/>
    </source>
</evidence>
<feature type="disulfide bond" evidence="4">
    <location>
        <begin position="81"/>
        <end position="90"/>
    </location>
</feature>
<dbReference type="CDD" id="cd00054">
    <property type="entry name" value="EGF_CA"/>
    <property type="match status" value="4"/>
</dbReference>
<organism evidence="7 8">
    <name type="scientific">Huso huso</name>
    <name type="common">Beluga</name>
    <name type="synonym">Acipenser huso</name>
    <dbReference type="NCBI Taxonomy" id="61971"/>
    <lineage>
        <taxon>Eukaryota</taxon>
        <taxon>Metazoa</taxon>
        <taxon>Chordata</taxon>
        <taxon>Craniata</taxon>
        <taxon>Vertebrata</taxon>
        <taxon>Euteleostomi</taxon>
        <taxon>Actinopterygii</taxon>
        <taxon>Chondrostei</taxon>
        <taxon>Acipenseriformes</taxon>
        <taxon>Acipenseridae</taxon>
        <taxon>Huso</taxon>
    </lineage>
</organism>
<feature type="transmembrane region" description="Helical" evidence="5">
    <location>
        <begin position="343"/>
        <end position="364"/>
    </location>
</feature>
<dbReference type="PROSITE" id="PS50026">
    <property type="entry name" value="EGF_3"/>
    <property type="match status" value="5"/>
</dbReference>
<gene>
    <name evidence="7" type="ORF">HHUSO_G17838</name>
</gene>
<dbReference type="PANTHER" id="PTHR24049:SF42">
    <property type="entry name" value="DELTA LIKE NON-CANONICAL NOTCH LIGAND 1"/>
    <property type="match status" value="1"/>
</dbReference>
<dbReference type="Gene3D" id="2.10.25.10">
    <property type="entry name" value="Laminin"/>
    <property type="match status" value="5"/>
</dbReference>
<accession>A0ABR0Z9T3</accession>
<feature type="disulfide bond" evidence="4">
    <location>
        <begin position="151"/>
        <end position="160"/>
    </location>
</feature>
<sequence length="417" mass="44704">MIIGYSFIYLCNVVTLTKHSQDRTGLCIANLRIGMSFCGPCSLIAACLLFCLAARFTDGAECSPDCNPMNGFCEKAGECRCKPGWQGPRCEQCAPFPGCLHGTCTTPWQCICDPGWVGSHCNIDIHPCTTKPCSNNSTCIETGDGGYICICAQGYTGRNCHVKTGPCYTNGSPCQNGGSCIDAHGSAPHSSCLCPSGFTGDFCEIDVDGCESGQCKNGGMCVDHGSDHSCVCPGGFVGKNCNESVIPCLSHPCENGATCNGHPDGGFHCACKPGFFGKTCSSHKVKPPRLSDAAHGHTQHSSLPSHVFHKMMHHPDREVLKVTVKEALHSPGSLLSKSQVVCFIVLGLLTCLVVLGTTAIVFFSKCEMWMANAKYSQLVRKQRNHFLKTNNGEENSVNIIMPEKIKLSNYGKNYTSI</sequence>
<reference evidence="7 8" key="1">
    <citation type="submission" date="2021-05" db="EMBL/GenBank/DDBJ databases">
        <authorList>
            <person name="Zahm M."/>
            <person name="Klopp C."/>
            <person name="Cabau C."/>
            <person name="Kuhl H."/>
            <person name="Suciu R."/>
            <person name="Ciorpac M."/>
            <person name="Holostenco D."/>
            <person name="Gessner J."/>
            <person name="Wuertz S."/>
            <person name="Hohne C."/>
            <person name="Stock M."/>
            <person name="Gislard M."/>
            <person name="Lluch J."/>
            <person name="Milhes M."/>
            <person name="Lampietro C."/>
            <person name="Lopez Roques C."/>
            <person name="Donnadieu C."/>
            <person name="Du K."/>
            <person name="Schartl M."/>
            <person name="Guiguen Y."/>
        </authorList>
    </citation>
    <scope>NUCLEOTIDE SEQUENCE [LARGE SCALE GENOMIC DNA]</scope>
    <source>
        <strain evidence="7">Hh-F2</strain>
        <tissue evidence="7">Blood</tissue>
    </source>
</reference>
<keyword evidence="5" id="KW-1133">Transmembrane helix</keyword>
<evidence type="ECO:0000313" key="7">
    <source>
        <dbReference type="EMBL" id="KAK6481554.1"/>
    </source>
</evidence>
<dbReference type="PROSITE" id="PS00022">
    <property type="entry name" value="EGF_1"/>
    <property type="match status" value="6"/>
</dbReference>
<keyword evidence="1 4" id="KW-0245">EGF-like domain</keyword>
<dbReference type="SMART" id="SM00179">
    <property type="entry name" value="EGF_CA"/>
    <property type="match status" value="4"/>
</dbReference>
<dbReference type="InterPro" id="IPR001881">
    <property type="entry name" value="EGF-like_Ca-bd_dom"/>
</dbReference>
<dbReference type="Pfam" id="PF00008">
    <property type="entry name" value="EGF"/>
    <property type="match status" value="3"/>
</dbReference>
<protein>
    <submittedName>
        <fullName evidence="7">Protein delta-like protein 1-like isoform X1</fullName>
    </submittedName>
</protein>
<evidence type="ECO:0000256" key="5">
    <source>
        <dbReference type="SAM" id="Phobius"/>
    </source>
</evidence>
<feature type="disulfide bond" evidence="4">
    <location>
        <begin position="232"/>
        <end position="241"/>
    </location>
</feature>
<dbReference type="PROSITE" id="PS01186">
    <property type="entry name" value="EGF_2"/>
    <property type="match status" value="5"/>
</dbReference>
<feature type="domain" description="EGF-like" evidence="6">
    <location>
        <begin position="163"/>
        <end position="204"/>
    </location>
</feature>